<evidence type="ECO:0000256" key="1">
    <source>
        <dbReference type="SAM" id="MobiDB-lite"/>
    </source>
</evidence>
<protein>
    <submittedName>
        <fullName evidence="2">Uncharacterized protein</fullName>
    </submittedName>
</protein>
<feature type="region of interest" description="Disordered" evidence="1">
    <location>
        <begin position="1"/>
        <end position="29"/>
    </location>
</feature>
<dbReference type="AlphaFoldDB" id="A0A382QIQ9"/>
<dbReference type="EMBL" id="UINC01114486">
    <property type="protein sequence ID" value="SVC84820.1"/>
    <property type="molecule type" value="Genomic_DNA"/>
</dbReference>
<organism evidence="2">
    <name type="scientific">marine metagenome</name>
    <dbReference type="NCBI Taxonomy" id="408172"/>
    <lineage>
        <taxon>unclassified sequences</taxon>
        <taxon>metagenomes</taxon>
        <taxon>ecological metagenomes</taxon>
    </lineage>
</organism>
<proteinExistence type="predicted"/>
<reference evidence="2" key="1">
    <citation type="submission" date="2018-05" db="EMBL/GenBank/DDBJ databases">
        <authorList>
            <person name="Lanie J.A."/>
            <person name="Ng W.-L."/>
            <person name="Kazmierczak K.M."/>
            <person name="Andrzejewski T.M."/>
            <person name="Davidsen T.M."/>
            <person name="Wayne K.J."/>
            <person name="Tettelin H."/>
            <person name="Glass J.I."/>
            <person name="Rusch D."/>
            <person name="Podicherti R."/>
            <person name="Tsui H.-C.T."/>
            <person name="Winkler M.E."/>
        </authorList>
    </citation>
    <scope>NUCLEOTIDE SEQUENCE</scope>
</reference>
<name>A0A382QIQ9_9ZZZZ</name>
<accession>A0A382QIQ9</accession>
<evidence type="ECO:0000313" key="2">
    <source>
        <dbReference type="EMBL" id="SVC84820.1"/>
    </source>
</evidence>
<sequence>MPTTIQSLTRQATREDGDPLNILTFPTHE</sequence>
<gene>
    <name evidence="2" type="ORF">METZ01_LOCUS337674</name>
</gene>
<feature type="compositionally biased region" description="Polar residues" evidence="1">
    <location>
        <begin position="1"/>
        <end position="11"/>
    </location>
</feature>
<feature type="non-terminal residue" evidence="2">
    <location>
        <position position="29"/>
    </location>
</feature>